<dbReference type="RefSeq" id="WP_092788699.1">
    <property type="nucleotide sequence ID" value="NZ_FOPC01000001.1"/>
</dbReference>
<keyword evidence="2" id="KW-1185">Reference proteome</keyword>
<name>A0A1I2PF65_9BACT</name>
<sequence>MKQTLFIIFIGLTSFVHAQSIDIGDIKINGIIGYSLTLDKLRSSNLEIDSIKPIPELMDMSMADSLVYIGRTYFEYFANSNKCILSVIQFDCKISEVRIGSLTLSNLTTIESIQDNFPEDCQSTSSIEIYQDPKTYRTCGVPISANGQLTDSRLLFFFLEGKLTRIDIWEPS</sequence>
<organism evidence="1 2">
    <name type="scientific">Algoriphagus hitonicola</name>
    <dbReference type="NCBI Taxonomy" id="435880"/>
    <lineage>
        <taxon>Bacteria</taxon>
        <taxon>Pseudomonadati</taxon>
        <taxon>Bacteroidota</taxon>
        <taxon>Cytophagia</taxon>
        <taxon>Cytophagales</taxon>
        <taxon>Cyclobacteriaceae</taxon>
        <taxon>Algoriphagus</taxon>
    </lineage>
</organism>
<accession>A0A1I2PF65</accession>
<dbReference type="OrthoDB" id="893444at2"/>
<dbReference type="AlphaFoldDB" id="A0A1I2PF65"/>
<evidence type="ECO:0000313" key="2">
    <source>
        <dbReference type="Proteomes" id="UP000199642"/>
    </source>
</evidence>
<reference evidence="2" key="1">
    <citation type="submission" date="2016-10" db="EMBL/GenBank/DDBJ databases">
        <authorList>
            <person name="Varghese N."/>
            <person name="Submissions S."/>
        </authorList>
    </citation>
    <scope>NUCLEOTIDE SEQUENCE [LARGE SCALE GENOMIC DNA]</scope>
    <source>
        <strain evidence="2">DSM 19315</strain>
    </source>
</reference>
<dbReference type="Proteomes" id="UP000199642">
    <property type="component" value="Unassembled WGS sequence"/>
</dbReference>
<dbReference type="STRING" id="435880.SAMN04487988_101551"/>
<protein>
    <submittedName>
        <fullName evidence="1">Uncharacterized protein</fullName>
    </submittedName>
</protein>
<evidence type="ECO:0000313" key="1">
    <source>
        <dbReference type="EMBL" id="SFG14160.1"/>
    </source>
</evidence>
<dbReference type="EMBL" id="FOPC01000001">
    <property type="protein sequence ID" value="SFG14160.1"/>
    <property type="molecule type" value="Genomic_DNA"/>
</dbReference>
<proteinExistence type="predicted"/>
<gene>
    <name evidence="1" type="ORF">SAMN04487988_101551</name>
</gene>